<keyword evidence="1" id="KW-0812">Transmembrane</keyword>
<keyword evidence="1" id="KW-1133">Transmembrane helix</keyword>
<protein>
    <submittedName>
        <fullName evidence="2">Uncharacterized protein</fullName>
    </submittedName>
</protein>
<keyword evidence="1" id="KW-0472">Membrane</keyword>
<dbReference type="Proteomes" id="UP001157006">
    <property type="component" value="Unassembled WGS sequence"/>
</dbReference>
<organism evidence="2 3">
    <name type="scientific">Vicia faba</name>
    <name type="common">Broad bean</name>
    <name type="synonym">Faba vulgaris</name>
    <dbReference type="NCBI Taxonomy" id="3906"/>
    <lineage>
        <taxon>Eukaryota</taxon>
        <taxon>Viridiplantae</taxon>
        <taxon>Streptophyta</taxon>
        <taxon>Embryophyta</taxon>
        <taxon>Tracheophyta</taxon>
        <taxon>Spermatophyta</taxon>
        <taxon>Magnoliopsida</taxon>
        <taxon>eudicotyledons</taxon>
        <taxon>Gunneridae</taxon>
        <taxon>Pentapetalae</taxon>
        <taxon>rosids</taxon>
        <taxon>fabids</taxon>
        <taxon>Fabales</taxon>
        <taxon>Fabaceae</taxon>
        <taxon>Papilionoideae</taxon>
        <taxon>50 kb inversion clade</taxon>
        <taxon>NPAAA clade</taxon>
        <taxon>Hologalegina</taxon>
        <taxon>IRL clade</taxon>
        <taxon>Fabeae</taxon>
        <taxon>Vicia</taxon>
    </lineage>
</organism>
<gene>
    <name evidence="2" type="ORF">VFH_U091000</name>
</gene>
<dbReference type="EMBL" id="CATIWC010002313">
    <property type="protein sequence ID" value="CAI8584748.1"/>
    <property type="molecule type" value="Genomic_DNA"/>
</dbReference>
<reference evidence="2 3" key="1">
    <citation type="submission" date="2023-01" db="EMBL/GenBank/DDBJ databases">
        <authorList>
            <person name="Kreplak J."/>
        </authorList>
    </citation>
    <scope>NUCLEOTIDE SEQUENCE [LARGE SCALE GENOMIC DNA]</scope>
</reference>
<comment type="caution">
    <text evidence="2">The sequence shown here is derived from an EMBL/GenBank/DDBJ whole genome shotgun (WGS) entry which is preliminary data.</text>
</comment>
<name>A0AAV0YJQ8_VICFA</name>
<evidence type="ECO:0000313" key="2">
    <source>
        <dbReference type="EMBL" id="CAI8584748.1"/>
    </source>
</evidence>
<evidence type="ECO:0000256" key="1">
    <source>
        <dbReference type="SAM" id="Phobius"/>
    </source>
</evidence>
<sequence>MKCDDERRMKCDDERSGRFFCRSQGLWLKKKVEGREILLIFGGLKNEYGESRLGGKKCPLTMKVEESMVMKVLQRKSNYRRIGESIYKVCSMMLITKLTWMMIFVAAGHNMTYHRVFSHDVQIQVH</sequence>
<keyword evidence="3" id="KW-1185">Reference proteome</keyword>
<accession>A0AAV0YJQ8</accession>
<evidence type="ECO:0000313" key="3">
    <source>
        <dbReference type="Proteomes" id="UP001157006"/>
    </source>
</evidence>
<proteinExistence type="predicted"/>
<feature type="transmembrane region" description="Helical" evidence="1">
    <location>
        <begin position="85"/>
        <end position="107"/>
    </location>
</feature>
<dbReference type="AlphaFoldDB" id="A0AAV0YJQ8"/>